<dbReference type="OrthoDB" id="9936104at2"/>
<dbReference type="AlphaFoldDB" id="A0A378JAH7"/>
<proteinExistence type="predicted"/>
<dbReference type="Proteomes" id="UP000254677">
    <property type="component" value="Unassembled WGS sequence"/>
</dbReference>
<name>A0A378JAH7_9GAMM</name>
<keyword evidence="2" id="KW-1185">Reference proteome</keyword>
<reference evidence="1 2" key="1">
    <citation type="submission" date="2018-06" db="EMBL/GenBank/DDBJ databases">
        <authorList>
            <consortium name="Pathogen Informatics"/>
            <person name="Doyle S."/>
        </authorList>
    </citation>
    <scope>NUCLEOTIDE SEQUENCE [LARGE SCALE GENOMIC DNA]</scope>
    <source>
        <strain evidence="1 2">NCTC13292</strain>
    </source>
</reference>
<evidence type="ECO:0000313" key="2">
    <source>
        <dbReference type="Proteomes" id="UP000254677"/>
    </source>
</evidence>
<protein>
    <submittedName>
        <fullName evidence="1">Uncharacterized protein</fullName>
    </submittedName>
</protein>
<evidence type="ECO:0000313" key="1">
    <source>
        <dbReference type="EMBL" id="STX43971.1"/>
    </source>
</evidence>
<dbReference type="RefSeq" id="WP_115222065.1">
    <property type="nucleotide sequence ID" value="NZ_UGOA01000001.1"/>
</dbReference>
<dbReference type="EMBL" id="UGOA01000001">
    <property type="protein sequence ID" value="STX43971.1"/>
    <property type="molecule type" value="Genomic_DNA"/>
</dbReference>
<gene>
    <name evidence="1" type="ORF">NCTC13292_02491</name>
</gene>
<organism evidence="1 2">
    <name type="scientific">Legionella donaldsonii</name>
    <dbReference type="NCBI Taxonomy" id="45060"/>
    <lineage>
        <taxon>Bacteria</taxon>
        <taxon>Pseudomonadati</taxon>
        <taxon>Pseudomonadota</taxon>
        <taxon>Gammaproteobacteria</taxon>
        <taxon>Legionellales</taxon>
        <taxon>Legionellaceae</taxon>
        <taxon>Legionella</taxon>
    </lineage>
</organism>
<sequence length="489" mass="55626">MSYYLSYIEIEGHAALMLSEQAKPSEPARIVCNVGFGPARITEGGNVAEELNADVAIFSPKYKVVHRTYEISQAEMEKFFSIINREKRVNASTVQQGAQVKHIGGPDYDYVRFNCKTFAMGVLKEMGITDAENLSNFLVQRPGTTDNLLKPMTRRELSCPLKEEILPVIERLDKEIASFAKSLANRKVEPKTKAQLLKNLQEISRCSKGLMQNGSNREYKKVLNERFESLRPFLDFKIFAQHHAELTKDLKCLHEKLNQVDKLLYERQLDFYWKGTPPVAERLNLKNFTAQEKAIYLTKIKTNETVDGLSQIVRELDNKRRDTITSDPNLYSDLTDLEKIILKAKKSVTVIQKELNNTDQKKTGETFRECVKYQKALDGIISNLEDNLSKFTPKTQETSAFMRFINRIVAFFKDQPIIEDECSAVKGQVSIIKQSLAKRSPAFFATVQENQEGSKLSDARAIREKYTKAMATERGKGLEPLSQGGMSFS</sequence>
<accession>A0A378JAH7</accession>